<dbReference type="GO" id="GO:0008412">
    <property type="term" value="F:4-hydroxybenzoate polyprenyltransferase activity"/>
    <property type="evidence" value="ECO:0007669"/>
    <property type="project" value="UniProtKB-EC"/>
</dbReference>
<dbReference type="GO" id="GO:0008299">
    <property type="term" value="P:isoprenoid biosynthetic process"/>
    <property type="evidence" value="ECO:0007669"/>
    <property type="project" value="UniProtKB-UniRule"/>
</dbReference>
<feature type="transmembrane region" description="Helical" evidence="14">
    <location>
        <begin position="323"/>
        <end position="341"/>
    </location>
</feature>
<evidence type="ECO:0000256" key="1">
    <source>
        <dbReference type="ARBA" id="ARBA00001946"/>
    </source>
</evidence>
<dbReference type="InterPro" id="IPR006370">
    <property type="entry name" value="HB_polyprenyltransferase-like"/>
</dbReference>
<organism evidence="15 16">
    <name type="scientific">Esox lucius</name>
    <name type="common">Northern pike</name>
    <dbReference type="NCBI Taxonomy" id="8010"/>
    <lineage>
        <taxon>Eukaryota</taxon>
        <taxon>Metazoa</taxon>
        <taxon>Chordata</taxon>
        <taxon>Craniata</taxon>
        <taxon>Vertebrata</taxon>
        <taxon>Euteleostomi</taxon>
        <taxon>Actinopterygii</taxon>
        <taxon>Neopterygii</taxon>
        <taxon>Teleostei</taxon>
        <taxon>Protacanthopterygii</taxon>
        <taxon>Esociformes</taxon>
        <taxon>Esocidae</taxon>
        <taxon>Esox</taxon>
    </lineage>
</organism>
<gene>
    <name evidence="14 15" type="primary">COQ2</name>
</gene>
<comment type="catalytic activity">
    <reaction evidence="11">
        <text>all-trans-decaprenyl diphosphate + 4-hydroxybenzoate = 4-hydroxy-3-(all-trans-decaprenyl)benzoate + diphosphate</text>
        <dbReference type="Rhea" id="RHEA:44564"/>
        <dbReference type="ChEBI" id="CHEBI:17879"/>
        <dbReference type="ChEBI" id="CHEBI:33019"/>
        <dbReference type="ChEBI" id="CHEBI:60721"/>
        <dbReference type="ChEBI" id="CHEBI:84503"/>
        <dbReference type="EC" id="2.5.1.39"/>
    </reaction>
    <physiologicalReaction direction="left-to-right" evidence="11">
        <dbReference type="Rhea" id="RHEA:44565"/>
    </physiologicalReaction>
</comment>
<evidence type="ECO:0000256" key="13">
    <source>
        <dbReference type="ARBA" id="ARBA00051182"/>
    </source>
</evidence>
<evidence type="ECO:0000256" key="9">
    <source>
        <dbReference type="ARBA" id="ARBA00023136"/>
    </source>
</evidence>
<evidence type="ECO:0000256" key="5">
    <source>
        <dbReference type="ARBA" id="ARBA00022679"/>
    </source>
</evidence>
<dbReference type="NCBIfam" id="TIGR01474">
    <property type="entry name" value="ubiA_proteo"/>
    <property type="match status" value="1"/>
</dbReference>
<comment type="cofactor">
    <cofactor evidence="1 14">
        <name>Mg(2+)</name>
        <dbReference type="ChEBI" id="CHEBI:18420"/>
    </cofactor>
</comment>
<keyword evidence="14" id="KW-0999">Mitochondrion inner membrane</keyword>
<keyword evidence="7 14" id="KW-0812">Transmembrane</keyword>
<reference evidence="15 16" key="1">
    <citation type="submission" date="2020-02" db="EMBL/GenBank/DDBJ databases">
        <title>Esox lucius (northern pike) genome, fEsoLuc1, primary haplotype.</title>
        <authorList>
            <person name="Myers G."/>
            <person name="Karagic N."/>
            <person name="Meyer A."/>
            <person name="Pippel M."/>
            <person name="Reichard M."/>
            <person name="Winkler S."/>
            <person name="Tracey A."/>
            <person name="Sims Y."/>
            <person name="Howe K."/>
            <person name="Rhie A."/>
            <person name="Formenti G."/>
            <person name="Durbin R."/>
            <person name="Fedrigo O."/>
            <person name="Jarvis E.D."/>
        </authorList>
    </citation>
    <scope>NUCLEOTIDE SEQUENCE [LARGE SCALE GENOMIC DNA]</scope>
</reference>
<feature type="transmembrane region" description="Helical" evidence="14">
    <location>
        <begin position="294"/>
        <end position="311"/>
    </location>
</feature>
<dbReference type="InterPro" id="IPR030470">
    <property type="entry name" value="UbiA_prenylTrfase_CS"/>
</dbReference>
<evidence type="ECO:0000256" key="6">
    <source>
        <dbReference type="ARBA" id="ARBA00022688"/>
    </source>
</evidence>
<comment type="catalytic activity">
    <reaction evidence="13">
        <text>an all-trans-polyprenyl diphosphate + 4-hydroxybenzoate = a 4-hydroxy-3-(all-trans-polyprenyl)benzoate + diphosphate</text>
        <dbReference type="Rhea" id="RHEA:44504"/>
        <dbReference type="Rhea" id="RHEA-COMP:9514"/>
        <dbReference type="Rhea" id="RHEA-COMP:9564"/>
        <dbReference type="ChEBI" id="CHEBI:17879"/>
        <dbReference type="ChEBI" id="CHEBI:33019"/>
        <dbReference type="ChEBI" id="CHEBI:58914"/>
        <dbReference type="ChEBI" id="CHEBI:78396"/>
        <dbReference type="EC" id="2.5.1.39"/>
    </reaction>
    <physiologicalReaction direction="left-to-right" evidence="13">
        <dbReference type="Rhea" id="RHEA:44505"/>
    </physiologicalReaction>
</comment>
<dbReference type="PANTHER" id="PTHR11048:SF28">
    <property type="entry name" value="4-HYDROXYBENZOATE POLYPRENYLTRANSFERASE, MITOCHONDRIAL"/>
    <property type="match status" value="1"/>
</dbReference>
<dbReference type="HAMAP" id="MF_01635">
    <property type="entry name" value="UbiA"/>
    <property type="match status" value="1"/>
</dbReference>
<dbReference type="PANTHER" id="PTHR11048">
    <property type="entry name" value="PRENYLTRANSFERASES"/>
    <property type="match status" value="1"/>
</dbReference>
<comment type="catalytic activity">
    <reaction evidence="12">
        <text>all-trans-nonaprenyl diphosphate + 4-hydroxybenzoate = 4-hydroxy-3-(all-trans-nonaprenyl)benzoate + diphosphate</text>
        <dbReference type="Rhea" id="RHEA:17709"/>
        <dbReference type="ChEBI" id="CHEBI:17879"/>
        <dbReference type="ChEBI" id="CHEBI:33019"/>
        <dbReference type="ChEBI" id="CHEBI:58391"/>
        <dbReference type="ChEBI" id="CHEBI:84502"/>
        <dbReference type="EC" id="2.5.1.39"/>
    </reaction>
    <physiologicalReaction direction="left-to-right" evidence="12">
        <dbReference type="Rhea" id="RHEA:17710"/>
    </physiologicalReaction>
</comment>
<dbReference type="InterPro" id="IPR000537">
    <property type="entry name" value="UbiA_prenyltransferase"/>
</dbReference>
<feature type="transmembrane region" description="Helical" evidence="14">
    <location>
        <begin position="362"/>
        <end position="382"/>
    </location>
</feature>
<evidence type="ECO:0000256" key="10">
    <source>
        <dbReference type="ARBA" id="ARBA00023229"/>
    </source>
</evidence>
<comment type="function">
    <text evidence="14">Catalyzes the prenylation of para-hydroxybenzoate (PHB) with an all-trans polyprenyl group. Mediates the second step in the final reaction sequence of coenzyme Q (CoQ) biosynthesis, which is the condensation of the polyisoprenoid side chain with PHB, generating the first membrane-bound Q intermediate.</text>
</comment>
<evidence type="ECO:0000256" key="3">
    <source>
        <dbReference type="ARBA" id="ARBA00004749"/>
    </source>
</evidence>
<dbReference type="KEGG" id="els:105014679"/>
<reference evidence="15" key="3">
    <citation type="submission" date="2025-09" db="UniProtKB">
        <authorList>
            <consortium name="Ensembl"/>
        </authorList>
    </citation>
    <scope>IDENTIFICATION</scope>
</reference>
<dbReference type="InterPro" id="IPR044878">
    <property type="entry name" value="UbiA_sf"/>
</dbReference>
<keyword evidence="9 14" id="KW-0472">Membrane</keyword>
<feature type="transmembrane region" description="Helical" evidence="14">
    <location>
        <begin position="254"/>
        <end position="282"/>
    </location>
</feature>
<comment type="subcellular location">
    <subcellularLocation>
        <location evidence="2">Membrane</location>
        <topology evidence="2">Multi-pass membrane protein</topology>
    </subcellularLocation>
    <subcellularLocation>
        <location evidence="14">Mitochondrion inner membrane</location>
        <topology evidence="14">Multi-pass membrane protein</topology>
        <orientation evidence="14">Matrix side</orientation>
    </subcellularLocation>
</comment>
<sequence length="456" mass="51322">MFLIHASLPISLDCKTWDQSNTSFKDFKNYYMFYGIGECTLYVLESGLNRCESEGHLRLTEERNKMLPARFTGQNIWLRIHHGPLSNLHCFSSSYQNRQKKMEVSTCNRDLCVFKRLFHSQRSWLLRAPARLDTTTLFGKRQFSLSAAGIVNSAPAPVQPYLRLMRFDKPIGTWLLYLPCTWSIGLAADPGCLPHLGMLTLFGTGALLMRGAGCTINDMWDKDFDKKVARTATRPLAAGEISQMQALTFLGGQLSLALGVLLCLNYYSIALGAASLSLVVTYPLMKRITYWPQLVLGLTFNWGALIGWSAVMGSCDWSVCLPLYFSGVMWTLIYDTIYAHQDKDDDVRVGVKSTALRFQEQTKPWLSGFSVAMMSGLVLAGLNAEQTLPYYATLLIVASHLSHQIYTLDINKPEDCWKKFVSNRNLGLLLFLGIVCGNLWKGRRDTLLQNDKLPAQ</sequence>
<dbReference type="PROSITE" id="PS00943">
    <property type="entry name" value="UBIA"/>
    <property type="match status" value="1"/>
</dbReference>
<evidence type="ECO:0000256" key="7">
    <source>
        <dbReference type="ARBA" id="ARBA00022692"/>
    </source>
</evidence>
<evidence type="ECO:0000313" key="15">
    <source>
        <dbReference type="Ensembl" id="ENSELUP00000090588.1"/>
    </source>
</evidence>
<dbReference type="InterPro" id="IPR039653">
    <property type="entry name" value="Prenyltransferase"/>
</dbReference>
<evidence type="ECO:0000256" key="11">
    <source>
        <dbReference type="ARBA" id="ARBA00049890"/>
    </source>
</evidence>
<keyword evidence="6 14" id="KW-0831">Ubiquinone biosynthesis</keyword>
<feature type="transmembrane region" description="Helical" evidence="14">
    <location>
        <begin position="420"/>
        <end position="440"/>
    </location>
</feature>
<keyword evidence="5 14" id="KW-0808">Transferase</keyword>
<dbReference type="Gene3D" id="1.20.120.1780">
    <property type="entry name" value="UbiA prenyltransferase"/>
    <property type="match status" value="1"/>
</dbReference>
<evidence type="ECO:0000256" key="2">
    <source>
        <dbReference type="ARBA" id="ARBA00004141"/>
    </source>
</evidence>
<dbReference type="AlphaFoldDB" id="A0AAY5KN80"/>
<keyword evidence="10 14" id="KW-0414">Isoprene biosynthesis</keyword>
<comment type="similarity">
    <text evidence="4 14">Belongs to the UbiA prenyltransferase family.</text>
</comment>
<dbReference type="GeneID" id="105014679"/>
<dbReference type="CDD" id="cd13959">
    <property type="entry name" value="PT_UbiA_COQ2"/>
    <property type="match status" value="1"/>
</dbReference>
<dbReference type="Pfam" id="PF01040">
    <property type="entry name" value="UbiA"/>
    <property type="match status" value="1"/>
</dbReference>
<dbReference type="CTD" id="27235"/>
<reference evidence="15" key="2">
    <citation type="submission" date="2025-08" db="UniProtKB">
        <authorList>
            <consortium name="Ensembl"/>
        </authorList>
    </citation>
    <scope>IDENTIFICATION</scope>
</reference>
<evidence type="ECO:0000256" key="12">
    <source>
        <dbReference type="ARBA" id="ARBA00050454"/>
    </source>
</evidence>
<dbReference type="RefSeq" id="XP_010875486.1">
    <property type="nucleotide sequence ID" value="XM_010877184.5"/>
</dbReference>
<dbReference type="FunFam" id="1.10.357.140:FF:000003">
    <property type="entry name" value="4-hydroxybenzoate polyprenyltransferase, mitochondrial"/>
    <property type="match status" value="1"/>
</dbReference>
<evidence type="ECO:0000313" key="16">
    <source>
        <dbReference type="Proteomes" id="UP000265140"/>
    </source>
</evidence>
<proteinExistence type="inferred from homology"/>
<protein>
    <recommendedName>
        <fullName evidence="14">4-hydroxybenzoate polyprenyltransferase, mitochondrial</fullName>
        <shortName evidence="14">4-HB polyprenyltransferase</shortName>
        <ecNumber evidence="14">2.5.1.39</ecNumber>
    </recommendedName>
    <alternativeName>
        <fullName evidence="14">Para-hydroxybenzoate--polyprenyltransferase</fullName>
        <shortName evidence="14">PHB:PPT</shortName>
        <shortName evidence="14">PHB:polyprenyltransferase</shortName>
    </alternativeName>
</protein>
<dbReference type="Proteomes" id="UP000265140">
    <property type="component" value="Chromosome 13"/>
</dbReference>
<evidence type="ECO:0000256" key="8">
    <source>
        <dbReference type="ARBA" id="ARBA00022989"/>
    </source>
</evidence>
<keyword evidence="14" id="KW-0496">Mitochondrion</keyword>
<dbReference type="FunFam" id="1.20.120.1780:FF:000001">
    <property type="entry name" value="4-hydroxybenzoate octaprenyltransferase"/>
    <property type="match status" value="1"/>
</dbReference>
<dbReference type="Gene3D" id="1.10.357.140">
    <property type="entry name" value="UbiA prenyltransferase"/>
    <property type="match status" value="1"/>
</dbReference>
<keyword evidence="16" id="KW-1185">Reference proteome</keyword>
<accession>A0AAY5KN80</accession>
<evidence type="ECO:0000256" key="4">
    <source>
        <dbReference type="ARBA" id="ARBA00005985"/>
    </source>
</evidence>
<dbReference type="Ensembl" id="ENSELUT00000099028.1">
    <property type="protein sequence ID" value="ENSELUP00000090588.1"/>
    <property type="gene ID" value="ENSELUG00000014945.3"/>
</dbReference>
<keyword evidence="8 14" id="KW-1133">Transmembrane helix</keyword>
<dbReference type="GeneTree" id="ENSGT00940000153771"/>
<dbReference type="GO" id="GO:0005743">
    <property type="term" value="C:mitochondrial inner membrane"/>
    <property type="evidence" value="ECO:0007669"/>
    <property type="project" value="UniProtKB-SubCell"/>
</dbReference>
<comment type="pathway">
    <text evidence="3 14">Cofactor biosynthesis; ubiquinone biosynthesis.</text>
</comment>
<dbReference type="GO" id="GO:0006744">
    <property type="term" value="P:ubiquinone biosynthetic process"/>
    <property type="evidence" value="ECO:0007669"/>
    <property type="project" value="UniProtKB-UniRule"/>
</dbReference>
<dbReference type="EC" id="2.5.1.39" evidence="14"/>
<evidence type="ECO:0000256" key="14">
    <source>
        <dbReference type="HAMAP-Rule" id="MF_03189"/>
    </source>
</evidence>
<name>A0AAY5KN80_ESOLU</name>